<keyword evidence="1" id="KW-0732">Signal</keyword>
<dbReference type="InterPro" id="IPR000601">
    <property type="entry name" value="PKD_dom"/>
</dbReference>
<evidence type="ECO:0000256" key="1">
    <source>
        <dbReference type="SAM" id="SignalP"/>
    </source>
</evidence>
<dbReference type="Pfam" id="PF13585">
    <property type="entry name" value="CHU_C"/>
    <property type="match status" value="1"/>
</dbReference>
<dbReference type="InterPro" id="IPR035986">
    <property type="entry name" value="PKD_dom_sf"/>
</dbReference>
<dbReference type="AlphaFoldDB" id="A0A5C6RSZ4"/>
<dbReference type="CDD" id="cd00146">
    <property type="entry name" value="PKD"/>
    <property type="match status" value="1"/>
</dbReference>
<protein>
    <submittedName>
        <fullName evidence="3">T9SS type B sorting domain-containing protein</fullName>
    </submittedName>
</protein>
<dbReference type="InterPro" id="IPR013783">
    <property type="entry name" value="Ig-like_fold"/>
</dbReference>
<feature type="signal peptide" evidence="1">
    <location>
        <begin position="1"/>
        <end position="23"/>
    </location>
</feature>
<dbReference type="PROSITE" id="PS50093">
    <property type="entry name" value="PKD"/>
    <property type="match status" value="1"/>
</dbReference>
<dbReference type="NCBIfam" id="TIGR04131">
    <property type="entry name" value="Bac_Flav_CTERM"/>
    <property type="match status" value="1"/>
</dbReference>
<feature type="chain" id="PRO_5022763581" evidence="1">
    <location>
        <begin position="24"/>
        <end position="743"/>
    </location>
</feature>
<dbReference type="SMART" id="SM00089">
    <property type="entry name" value="PKD"/>
    <property type="match status" value="1"/>
</dbReference>
<dbReference type="InterPro" id="IPR026341">
    <property type="entry name" value="T9SS_type_B"/>
</dbReference>
<dbReference type="Proteomes" id="UP000321721">
    <property type="component" value="Unassembled WGS sequence"/>
</dbReference>
<gene>
    <name evidence="3" type="ORF">FRY74_07445</name>
</gene>
<evidence type="ECO:0000259" key="2">
    <source>
        <dbReference type="PROSITE" id="PS50093"/>
    </source>
</evidence>
<dbReference type="RefSeq" id="WP_147100114.1">
    <property type="nucleotide sequence ID" value="NZ_VOOS01000003.1"/>
</dbReference>
<evidence type="ECO:0000313" key="4">
    <source>
        <dbReference type="Proteomes" id="UP000321721"/>
    </source>
</evidence>
<keyword evidence="4" id="KW-1185">Reference proteome</keyword>
<feature type="domain" description="PKD" evidence="2">
    <location>
        <begin position="591"/>
        <end position="638"/>
    </location>
</feature>
<accession>A0A5C6RSZ4</accession>
<dbReference type="EMBL" id="VOOS01000003">
    <property type="protein sequence ID" value="TXB65247.1"/>
    <property type="molecule type" value="Genomic_DNA"/>
</dbReference>
<organism evidence="3 4">
    <name type="scientific">Vicingus serpentipes</name>
    <dbReference type="NCBI Taxonomy" id="1926625"/>
    <lineage>
        <taxon>Bacteria</taxon>
        <taxon>Pseudomonadati</taxon>
        <taxon>Bacteroidota</taxon>
        <taxon>Flavobacteriia</taxon>
        <taxon>Flavobacteriales</taxon>
        <taxon>Vicingaceae</taxon>
        <taxon>Vicingus</taxon>
    </lineage>
</organism>
<dbReference type="InterPro" id="IPR022409">
    <property type="entry name" value="PKD/Chitinase_dom"/>
</dbReference>
<comment type="caution">
    <text evidence="3">The sequence shown here is derived from an EMBL/GenBank/DDBJ whole genome shotgun (WGS) entry which is preliminary data.</text>
</comment>
<sequence length="743" mass="78811">MLFFNRVCLIATFVVFTITTVKSQTPSSCFEIESILVDACGSPESDNEMVRFTVGPNNLNYNDMNVSWPTTSNSYDGICKNGTTASKVASLNSTITGCGVILEPTANILPAGASVILFTSTLFDVSANSFANLNDTVYAIFQCPGNTLGHFSNSSSSVKTLTISFSSPAGCSDVVSYLPTDLTGGDGAAVDYTWPGSPTYINNGCTAPIVINTIDINETGFTICPGDTIDLSATINGSFSSTTWIGGNGTFSSNSNSTTSYYSVSTDNSDFYIYYEGATNCGQPTKDSVLVEVGGNTSIATITSSSTELCSGDSILLTASGSGNYTWNTGSTSNSIYVLTSGNYSVTSNSSCGSASDNITITDAPTINLNLTTPNTTICNGNSAVLTASGAPNYTWFNNANSTSQSVSNTGDYYVIGYNNCYRDSQSISITVLFPPTISLSSSSATNVICNGETITLIASGSDNYLWNTSETTSSITVSSIGTYSVSSTNSCGSDSESLIVSPGTLPVASITGDTIICNNVVQLTAGGNGNYLWSTGSNSITQNFSSAANVFLSVTNECGSDTAYKTILDNSITALFSSDYFYGSELPSIINFTNESSLSATNFSWNFGNGQLSLNENPSTSYIENGEYTVTLTASNNNCQDTYQETLLFERPNTVYIPNVFTPNNDFTNDVFTIKGENISSLTCKIFNRWGKELYSWDAIDGSWDGYYEGTLVADGTYFYISTITWNNELTETLTGHITLLK</sequence>
<dbReference type="SUPFAM" id="SSF49299">
    <property type="entry name" value="PKD domain"/>
    <property type="match status" value="1"/>
</dbReference>
<evidence type="ECO:0000313" key="3">
    <source>
        <dbReference type="EMBL" id="TXB65247.1"/>
    </source>
</evidence>
<dbReference type="OrthoDB" id="1281257at2"/>
<name>A0A5C6RSZ4_9FLAO</name>
<proteinExistence type="predicted"/>
<dbReference type="Gene3D" id="2.60.40.10">
    <property type="entry name" value="Immunoglobulins"/>
    <property type="match status" value="1"/>
</dbReference>
<reference evidence="3 4" key="1">
    <citation type="submission" date="2019-08" db="EMBL/GenBank/DDBJ databases">
        <title>Genome of Vicingus serpentipes NCIMB 15042.</title>
        <authorList>
            <person name="Bowman J.P."/>
        </authorList>
    </citation>
    <scope>NUCLEOTIDE SEQUENCE [LARGE SCALE GENOMIC DNA]</scope>
    <source>
        <strain evidence="3 4">NCIMB 15042</strain>
    </source>
</reference>
<dbReference type="Pfam" id="PF18911">
    <property type="entry name" value="PKD_4"/>
    <property type="match status" value="1"/>
</dbReference>